<evidence type="ECO:0000256" key="3">
    <source>
        <dbReference type="SAM" id="MobiDB-lite"/>
    </source>
</evidence>
<reference evidence="5" key="1">
    <citation type="journal article" date="2019" name="Int. J. Syst. Evol. Microbiol.">
        <title>The Global Catalogue of Microorganisms (GCM) 10K type strain sequencing project: providing services to taxonomists for standard genome sequencing and annotation.</title>
        <authorList>
            <consortium name="The Broad Institute Genomics Platform"/>
            <consortium name="The Broad Institute Genome Sequencing Center for Infectious Disease"/>
            <person name="Wu L."/>
            <person name="Ma J."/>
        </authorList>
    </citation>
    <scope>NUCLEOTIDE SEQUENCE [LARGE SCALE GENOMIC DNA]</scope>
    <source>
        <strain evidence="5">CGMCC 1.12376</strain>
    </source>
</reference>
<evidence type="ECO:0000256" key="1">
    <source>
        <dbReference type="ARBA" id="ARBA00022795"/>
    </source>
</evidence>
<dbReference type="InterPro" id="IPR007809">
    <property type="entry name" value="FlgN-like"/>
</dbReference>
<keyword evidence="2" id="KW-0175">Coiled coil</keyword>
<keyword evidence="4" id="KW-0966">Cell projection</keyword>
<protein>
    <submittedName>
        <fullName evidence="4">Flagellar protein FlgN</fullName>
    </submittedName>
</protein>
<dbReference type="InterPro" id="IPR036679">
    <property type="entry name" value="FlgN-like_sf"/>
</dbReference>
<dbReference type="SUPFAM" id="SSF140566">
    <property type="entry name" value="FlgN-like"/>
    <property type="match status" value="1"/>
</dbReference>
<gene>
    <name evidence="4" type="ORF">ACFSBH_06710</name>
</gene>
<dbReference type="Gene3D" id="1.20.58.300">
    <property type="entry name" value="FlgN-like"/>
    <property type="match status" value="1"/>
</dbReference>
<sequence>MEKIIQALNELVSLHQELLKLSKQKTEVIKEGEVEKLQSVLVSERKLVRKLEQAETRRMQLVGEWVEKEGLTGADPTITLILERITNEEERTKLEKVTIELTKAMTDLKAQENLNLALIDQSMQFVQLSLDLLSPSLKNMNYSNNNKPNMESPTRSIFDSKA</sequence>
<feature type="coiled-coil region" evidence="2">
    <location>
        <begin position="4"/>
        <end position="54"/>
    </location>
</feature>
<dbReference type="Proteomes" id="UP001597221">
    <property type="component" value="Unassembled WGS sequence"/>
</dbReference>
<dbReference type="EMBL" id="JBHUDE010000034">
    <property type="protein sequence ID" value="MFD1607337.1"/>
    <property type="molecule type" value="Genomic_DNA"/>
</dbReference>
<dbReference type="Pfam" id="PF05130">
    <property type="entry name" value="FlgN"/>
    <property type="match status" value="1"/>
</dbReference>
<evidence type="ECO:0000313" key="4">
    <source>
        <dbReference type="EMBL" id="MFD1607337.1"/>
    </source>
</evidence>
<keyword evidence="1" id="KW-1005">Bacterial flagellum biogenesis</keyword>
<keyword evidence="4" id="KW-0282">Flagellum</keyword>
<keyword evidence="5" id="KW-1185">Reference proteome</keyword>
<evidence type="ECO:0000256" key="2">
    <source>
        <dbReference type="SAM" id="Coils"/>
    </source>
</evidence>
<keyword evidence="4" id="KW-0969">Cilium</keyword>
<organism evidence="4 5">
    <name type="scientific">Oceanobacillus luteolus</name>
    <dbReference type="NCBI Taxonomy" id="1274358"/>
    <lineage>
        <taxon>Bacteria</taxon>
        <taxon>Bacillati</taxon>
        <taxon>Bacillota</taxon>
        <taxon>Bacilli</taxon>
        <taxon>Bacillales</taxon>
        <taxon>Bacillaceae</taxon>
        <taxon>Oceanobacillus</taxon>
    </lineage>
</organism>
<feature type="region of interest" description="Disordered" evidence="3">
    <location>
        <begin position="141"/>
        <end position="162"/>
    </location>
</feature>
<comment type="caution">
    <text evidence="4">The sequence shown here is derived from an EMBL/GenBank/DDBJ whole genome shotgun (WGS) entry which is preliminary data.</text>
</comment>
<proteinExistence type="predicted"/>
<evidence type="ECO:0000313" key="5">
    <source>
        <dbReference type="Proteomes" id="UP001597221"/>
    </source>
</evidence>
<feature type="compositionally biased region" description="Polar residues" evidence="3">
    <location>
        <begin position="151"/>
        <end position="162"/>
    </location>
</feature>
<dbReference type="RefSeq" id="WP_251513085.1">
    <property type="nucleotide sequence ID" value="NZ_JAMBON010000009.1"/>
</dbReference>
<accession>A0ABW4HQJ3</accession>
<feature type="compositionally biased region" description="Low complexity" evidence="3">
    <location>
        <begin position="141"/>
        <end position="150"/>
    </location>
</feature>
<name>A0ABW4HQJ3_9BACI</name>